<accession>A0A8H6VV24</accession>
<sequence>MRSGHDMSPLLHIIITALFAQTALGLVPAGYTPNGKPIFQAPPGSSIQQSGKDFDVFAPNGTLIHVFEGAHTGKTRAQGSNLALTRRGDYSLTEALTIVNSSDIIQSFDTSFIVPPEPAAFNSQLFFFGAGIGLFNEHDSNTLFPLLQVGLQYGGTTRQGGSFWTAVIVLEQNDGSLLQISSSSSNPVVREGDRISVSIASDPGHPQGPTPSFWYRAGFGNTGPAFPFNVGIMWQQLPQKATFRLEEFGVTLPNEYPTGSVTFEDVNLSLTTGHPSISWTANVDPATDLTIEVERDSSENAQIAIIFPENS</sequence>
<keyword evidence="1" id="KW-0732">Signal</keyword>
<name>A0A8H6VV24_9AGAR</name>
<dbReference type="Proteomes" id="UP000636479">
    <property type="component" value="Unassembled WGS sequence"/>
</dbReference>
<feature type="chain" id="PRO_5034332027" evidence="1">
    <location>
        <begin position="26"/>
        <end position="311"/>
    </location>
</feature>
<dbReference type="EMBL" id="JACAZF010000011">
    <property type="protein sequence ID" value="KAF7293026.1"/>
    <property type="molecule type" value="Genomic_DNA"/>
</dbReference>
<reference evidence="2" key="1">
    <citation type="submission" date="2020-05" db="EMBL/GenBank/DDBJ databases">
        <title>Mycena genomes resolve the evolution of fungal bioluminescence.</title>
        <authorList>
            <person name="Tsai I.J."/>
        </authorList>
    </citation>
    <scope>NUCLEOTIDE SEQUENCE</scope>
    <source>
        <strain evidence="2">171206Taipei</strain>
    </source>
</reference>
<proteinExistence type="predicted"/>
<keyword evidence="3" id="KW-1185">Reference proteome</keyword>
<evidence type="ECO:0000256" key="1">
    <source>
        <dbReference type="SAM" id="SignalP"/>
    </source>
</evidence>
<dbReference type="AlphaFoldDB" id="A0A8H6VV24"/>
<dbReference type="RefSeq" id="XP_037215454.1">
    <property type="nucleotide sequence ID" value="XM_037368528.1"/>
</dbReference>
<comment type="caution">
    <text evidence="2">The sequence shown here is derived from an EMBL/GenBank/DDBJ whole genome shotgun (WGS) entry which is preliminary data.</text>
</comment>
<gene>
    <name evidence="2" type="ORF">MIND_01202000</name>
</gene>
<protein>
    <submittedName>
        <fullName evidence="2">Uncharacterized protein</fullName>
    </submittedName>
</protein>
<evidence type="ECO:0000313" key="3">
    <source>
        <dbReference type="Proteomes" id="UP000636479"/>
    </source>
</evidence>
<feature type="signal peptide" evidence="1">
    <location>
        <begin position="1"/>
        <end position="25"/>
    </location>
</feature>
<dbReference type="GeneID" id="59351044"/>
<evidence type="ECO:0000313" key="2">
    <source>
        <dbReference type="EMBL" id="KAF7293026.1"/>
    </source>
</evidence>
<organism evidence="2 3">
    <name type="scientific">Mycena indigotica</name>
    <dbReference type="NCBI Taxonomy" id="2126181"/>
    <lineage>
        <taxon>Eukaryota</taxon>
        <taxon>Fungi</taxon>
        <taxon>Dikarya</taxon>
        <taxon>Basidiomycota</taxon>
        <taxon>Agaricomycotina</taxon>
        <taxon>Agaricomycetes</taxon>
        <taxon>Agaricomycetidae</taxon>
        <taxon>Agaricales</taxon>
        <taxon>Marasmiineae</taxon>
        <taxon>Mycenaceae</taxon>
        <taxon>Mycena</taxon>
    </lineage>
</organism>